<dbReference type="AlphaFoldDB" id="A0A1I0TEU3"/>
<organism evidence="2 3">
    <name type="scientific">Pedobacter suwonensis</name>
    <dbReference type="NCBI Taxonomy" id="332999"/>
    <lineage>
        <taxon>Bacteria</taxon>
        <taxon>Pseudomonadati</taxon>
        <taxon>Bacteroidota</taxon>
        <taxon>Sphingobacteriia</taxon>
        <taxon>Sphingobacteriales</taxon>
        <taxon>Sphingobacteriaceae</taxon>
        <taxon>Pedobacter</taxon>
    </lineage>
</organism>
<sequence length="352" mass="41797">MKNRMWIAIGMMIVVAVFYLIKWKNAGVLERNKVPLDQAYLDFQEINEHYQSNKFKIEKLCTVAVRSASSPEPIRVFKTVNQQLIIDADPKVNEETKNDYRYYKLDRQGSLVDSIYIKYEGYWPKFIDRFMVFSNQRKAYYTTWPLDGDTTRHHFISLNADFSWPRDKIDQKIRAVKNRGDYYFFSAFRDNENDFRWMAFYEQQQWYMLWEKMPGYTQVADEDSGYRYRSDVFHTGTPDPVIPEDVRLIHFYPEEKMEYKHAIGGGTSPSSATNWRGKGFFSTVIAGNSFSFKVDQLVVEKERFDKFKTRLYTLKEPGGLARIYEPAFYRSEQGFALYSGNWDELYIIKPQP</sequence>
<keyword evidence="1" id="KW-0812">Transmembrane</keyword>
<dbReference type="EMBL" id="FOJM01000009">
    <property type="protein sequence ID" value="SFA50269.1"/>
    <property type="molecule type" value="Genomic_DNA"/>
</dbReference>
<evidence type="ECO:0000256" key="1">
    <source>
        <dbReference type="SAM" id="Phobius"/>
    </source>
</evidence>
<evidence type="ECO:0000313" key="2">
    <source>
        <dbReference type="EMBL" id="SFA50269.1"/>
    </source>
</evidence>
<proteinExistence type="predicted"/>
<dbReference type="Proteomes" id="UP000198836">
    <property type="component" value="Unassembled WGS sequence"/>
</dbReference>
<evidence type="ECO:0000313" key="3">
    <source>
        <dbReference type="Proteomes" id="UP000198836"/>
    </source>
</evidence>
<name>A0A1I0TEU3_9SPHI</name>
<dbReference type="RefSeq" id="WP_090983880.1">
    <property type="nucleotide sequence ID" value="NZ_FOJM01000009.1"/>
</dbReference>
<protein>
    <submittedName>
        <fullName evidence="2">Uncharacterized protein</fullName>
    </submittedName>
</protein>
<feature type="transmembrane region" description="Helical" evidence="1">
    <location>
        <begin position="6"/>
        <end position="23"/>
    </location>
</feature>
<keyword evidence="1" id="KW-1133">Transmembrane helix</keyword>
<reference evidence="3" key="1">
    <citation type="submission" date="2016-10" db="EMBL/GenBank/DDBJ databases">
        <authorList>
            <person name="Varghese N."/>
            <person name="Submissions S."/>
        </authorList>
    </citation>
    <scope>NUCLEOTIDE SEQUENCE [LARGE SCALE GENOMIC DNA]</scope>
    <source>
        <strain evidence="3">DSM 18130</strain>
    </source>
</reference>
<keyword evidence="3" id="KW-1185">Reference proteome</keyword>
<gene>
    <name evidence="2" type="ORF">SAMN04488511_10933</name>
</gene>
<dbReference type="OrthoDB" id="7024294at2"/>
<keyword evidence="1" id="KW-0472">Membrane</keyword>
<accession>A0A1I0TEU3</accession>